<evidence type="ECO:0000256" key="6">
    <source>
        <dbReference type="ARBA" id="ARBA00022692"/>
    </source>
</evidence>
<evidence type="ECO:0000256" key="5">
    <source>
        <dbReference type="ARBA" id="ARBA00022679"/>
    </source>
</evidence>
<dbReference type="PANTHER" id="PTHR27002:SF214">
    <property type="entry name" value="RECEPTOR-LIKE SERINE_THREONINE-PROTEIN KINASE"/>
    <property type="match status" value="1"/>
</dbReference>
<keyword evidence="14" id="KW-0325">Glycoprotein</keyword>
<dbReference type="InterPro" id="IPR001245">
    <property type="entry name" value="Ser-Thr/Tyr_kinase_cat_dom"/>
</dbReference>
<evidence type="ECO:0000256" key="14">
    <source>
        <dbReference type="ARBA" id="ARBA00023180"/>
    </source>
</evidence>
<dbReference type="EC" id="2.7.11.1" evidence="2"/>
<dbReference type="InterPro" id="IPR000719">
    <property type="entry name" value="Prot_kinase_dom"/>
</dbReference>
<dbReference type="SMART" id="SM00473">
    <property type="entry name" value="PAN_AP"/>
    <property type="match status" value="1"/>
</dbReference>
<dbReference type="SMART" id="SM00220">
    <property type="entry name" value="S_TKc"/>
    <property type="match status" value="1"/>
</dbReference>
<keyword evidence="8" id="KW-0547">Nucleotide-binding</keyword>
<accession>A0A7N2LIZ9</accession>
<dbReference type="InterPro" id="IPR016024">
    <property type="entry name" value="ARM-type_fold"/>
</dbReference>
<comment type="catalytic activity">
    <reaction evidence="16">
        <text>L-seryl-[protein] + ATP = O-phospho-L-seryl-[protein] + ADP + H(+)</text>
        <dbReference type="Rhea" id="RHEA:17989"/>
        <dbReference type="Rhea" id="RHEA-COMP:9863"/>
        <dbReference type="Rhea" id="RHEA-COMP:11604"/>
        <dbReference type="ChEBI" id="CHEBI:15378"/>
        <dbReference type="ChEBI" id="CHEBI:29999"/>
        <dbReference type="ChEBI" id="CHEBI:30616"/>
        <dbReference type="ChEBI" id="CHEBI:83421"/>
        <dbReference type="ChEBI" id="CHEBI:456216"/>
        <dbReference type="EC" id="2.7.11.1"/>
    </reaction>
</comment>
<dbReference type="Gene3D" id="2.90.10.10">
    <property type="entry name" value="Bulb-type lectin domain"/>
    <property type="match status" value="1"/>
</dbReference>
<dbReference type="InterPro" id="IPR021820">
    <property type="entry name" value="S-locus_recpt_kinase_C"/>
</dbReference>
<dbReference type="CDD" id="cd01098">
    <property type="entry name" value="PAN_AP_plant"/>
    <property type="match status" value="1"/>
</dbReference>
<dbReference type="CDD" id="cd00028">
    <property type="entry name" value="B_lectin"/>
    <property type="match status" value="1"/>
</dbReference>
<feature type="domain" description="Apple" evidence="21">
    <location>
        <begin position="261"/>
        <end position="344"/>
    </location>
</feature>
<evidence type="ECO:0000256" key="10">
    <source>
        <dbReference type="ARBA" id="ARBA00022840"/>
    </source>
</evidence>
<feature type="transmembrane region" description="Helical" evidence="17">
    <location>
        <begin position="361"/>
        <end position="382"/>
    </location>
</feature>
<evidence type="ECO:0000256" key="15">
    <source>
        <dbReference type="ARBA" id="ARBA00047899"/>
    </source>
</evidence>
<dbReference type="AlphaFoldDB" id="A0A7N2LIZ9"/>
<dbReference type="PROSITE" id="PS50011">
    <property type="entry name" value="PROTEIN_KINASE_DOM"/>
    <property type="match status" value="1"/>
</dbReference>
<dbReference type="Gene3D" id="3.30.200.20">
    <property type="entry name" value="Phosphorylase Kinase, domain 1"/>
    <property type="match status" value="1"/>
</dbReference>
<evidence type="ECO:0000256" key="2">
    <source>
        <dbReference type="ARBA" id="ARBA00012513"/>
    </source>
</evidence>
<dbReference type="FunFam" id="1.10.510.10:FF:000060">
    <property type="entry name" value="G-type lectin S-receptor-like serine/threonine-protein kinase"/>
    <property type="match status" value="1"/>
</dbReference>
<comment type="catalytic activity">
    <reaction evidence="15">
        <text>L-threonyl-[protein] + ATP = O-phospho-L-threonyl-[protein] + ADP + H(+)</text>
        <dbReference type="Rhea" id="RHEA:46608"/>
        <dbReference type="Rhea" id="RHEA-COMP:11060"/>
        <dbReference type="Rhea" id="RHEA-COMP:11605"/>
        <dbReference type="ChEBI" id="CHEBI:15378"/>
        <dbReference type="ChEBI" id="CHEBI:30013"/>
        <dbReference type="ChEBI" id="CHEBI:30616"/>
        <dbReference type="ChEBI" id="CHEBI:61977"/>
        <dbReference type="ChEBI" id="CHEBI:456216"/>
        <dbReference type="EC" id="2.7.11.1"/>
    </reaction>
</comment>
<dbReference type="PROSITE" id="PS50948">
    <property type="entry name" value="PAN"/>
    <property type="match status" value="1"/>
</dbReference>
<dbReference type="PROSITE" id="PS50927">
    <property type="entry name" value="BULB_LECTIN"/>
    <property type="match status" value="1"/>
</dbReference>
<dbReference type="FunFam" id="3.30.200.20:FF:000924">
    <property type="entry name" value="Uncharacterized protein"/>
    <property type="match status" value="1"/>
</dbReference>
<keyword evidence="7 18" id="KW-0732">Signal</keyword>
<dbReference type="InterPro" id="IPR001480">
    <property type="entry name" value="Bulb-type_lectin_dom"/>
</dbReference>
<keyword evidence="9" id="KW-0418">Kinase</keyword>
<dbReference type="InterPro" id="IPR011009">
    <property type="entry name" value="Kinase-like_dom_sf"/>
</dbReference>
<evidence type="ECO:0000259" key="20">
    <source>
        <dbReference type="PROSITE" id="PS50927"/>
    </source>
</evidence>
<evidence type="ECO:0000313" key="22">
    <source>
        <dbReference type="EnsemblPlants" id="QL04p064377:mrna"/>
    </source>
</evidence>
<evidence type="ECO:0000256" key="9">
    <source>
        <dbReference type="ARBA" id="ARBA00022777"/>
    </source>
</evidence>
<keyword evidence="23" id="KW-1185">Reference proteome</keyword>
<dbReference type="SMART" id="SM00108">
    <property type="entry name" value="B_lectin"/>
    <property type="match status" value="1"/>
</dbReference>
<dbReference type="Pfam" id="PF11883">
    <property type="entry name" value="DUF3403"/>
    <property type="match status" value="1"/>
</dbReference>
<evidence type="ECO:0000256" key="11">
    <source>
        <dbReference type="ARBA" id="ARBA00022989"/>
    </source>
</evidence>
<evidence type="ECO:0000256" key="7">
    <source>
        <dbReference type="ARBA" id="ARBA00022729"/>
    </source>
</evidence>
<dbReference type="InterPro" id="IPR008271">
    <property type="entry name" value="Ser/Thr_kinase_AS"/>
</dbReference>
<dbReference type="SUPFAM" id="SSF48371">
    <property type="entry name" value="ARM repeat"/>
    <property type="match status" value="1"/>
</dbReference>
<dbReference type="OMA" id="ITIMEAN"/>
<dbReference type="EnsemblPlants" id="QL04p064377:mrna">
    <property type="protein sequence ID" value="QL04p064377:mrna"/>
    <property type="gene ID" value="QL04p064377"/>
</dbReference>
<dbReference type="Pfam" id="PF07714">
    <property type="entry name" value="PK_Tyr_Ser-Thr"/>
    <property type="match status" value="1"/>
</dbReference>
<dbReference type="Gramene" id="QL04p064377:mrna">
    <property type="protein sequence ID" value="QL04p064377:mrna"/>
    <property type="gene ID" value="QL04p064377"/>
</dbReference>
<feature type="transmembrane region" description="Helical" evidence="17">
    <location>
        <begin position="413"/>
        <end position="430"/>
    </location>
</feature>
<evidence type="ECO:0000256" key="4">
    <source>
        <dbReference type="ARBA" id="ARBA00022527"/>
    </source>
</evidence>
<dbReference type="SUPFAM" id="SSF56112">
    <property type="entry name" value="Protein kinase-like (PK-like)"/>
    <property type="match status" value="1"/>
</dbReference>
<dbReference type="GO" id="GO:0005886">
    <property type="term" value="C:plasma membrane"/>
    <property type="evidence" value="ECO:0007669"/>
    <property type="project" value="UniProtKB-SubCell"/>
</dbReference>
<dbReference type="Pfam" id="PF01453">
    <property type="entry name" value="B_lectin"/>
    <property type="match status" value="1"/>
</dbReference>
<dbReference type="EMBL" id="LRBV02000004">
    <property type="status" value="NOT_ANNOTATED_CDS"/>
    <property type="molecule type" value="Genomic_DNA"/>
</dbReference>
<dbReference type="Pfam" id="PF08276">
    <property type="entry name" value="PAN_2"/>
    <property type="match status" value="1"/>
</dbReference>
<dbReference type="Gene3D" id="3.50.4.10">
    <property type="entry name" value="Hepatocyte Growth Factor"/>
    <property type="match status" value="1"/>
</dbReference>
<evidence type="ECO:0000256" key="1">
    <source>
        <dbReference type="ARBA" id="ARBA00004251"/>
    </source>
</evidence>
<dbReference type="PROSITE" id="PS00108">
    <property type="entry name" value="PROTEIN_KINASE_ST"/>
    <property type="match status" value="1"/>
</dbReference>
<dbReference type="GO" id="GO:0048544">
    <property type="term" value="P:recognition of pollen"/>
    <property type="evidence" value="ECO:0007669"/>
    <property type="project" value="InterPro"/>
</dbReference>
<dbReference type="GO" id="GO:0004674">
    <property type="term" value="F:protein serine/threonine kinase activity"/>
    <property type="evidence" value="ECO:0007669"/>
    <property type="project" value="UniProtKB-KW"/>
</dbReference>
<feature type="chain" id="PRO_5029707703" description="non-specific serine/threonine protein kinase" evidence="18">
    <location>
        <begin position="20"/>
        <end position="1095"/>
    </location>
</feature>
<evidence type="ECO:0000256" key="8">
    <source>
        <dbReference type="ARBA" id="ARBA00022741"/>
    </source>
</evidence>
<feature type="domain" description="Protein kinase" evidence="19">
    <location>
        <begin position="744"/>
        <end position="1041"/>
    </location>
</feature>
<name>A0A7N2LIZ9_QUELO</name>
<dbReference type="InterPro" id="IPR000858">
    <property type="entry name" value="S_locus_glycoprot_dom"/>
</dbReference>
<keyword evidence="4" id="KW-0723">Serine/threonine-protein kinase</keyword>
<comment type="subcellular location">
    <subcellularLocation>
        <location evidence="1">Cell membrane</location>
        <topology evidence="1">Single-pass type I membrane protein</topology>
    </subcellularLocation>
</comment>
<evidence type="ECO:0000256" key="12">
    <source>
        <dbReference type="ARBA" id="ARBA00023136"/>
    </source>
</evidence>
<keyword evidence="6 17" id="KW-0812">Transmembrane</keyword>
<reference evidence="22 23" key="1">
    <citation type="journal article" date="2016" name="G3 (Bethesda)">
        <title>First Draft Assembly and Annotation of the Genome of a California Endemic Oak Quercus lobata Nee (Fagaceae).</title>
        <authorList>
            <person name="Sork V.L."/>
            <person name="Fitz-Gibbon S.T."/>
            <person name="Puiu D."/>
            <person name="Crepeau M."/>
            <person name="Gugger P.F."/>
            <person name="Sherman R."/>
            <person name="Stevens K."/>
            <person name="Langley C.H."/>
            <person name="Pellegrini M."/>
            <person name="Salzberg S.L."/>
        </authorList>
    </citation>
    <scope>NUCLEOTIDE SEQUENCE [LARGE SCALE GENOMIC DNA]</scope>
    <source>
        <strain evidence="22 23">cv. SW786</strain>
    </source>
</reference>
<dbReference type="InterPro" id="IPR036426">
    <property type="entry name" value="Bulb-type_lectin_dom_sf"/>
</dbReference>
<evidence type="ECO:0000256" key="3">
    <source>
        <dbReference type="ARBA" id="ARBA00022475"/>
    </source>
</evidence>
<dbReference type="InParanoid" id="A0A7N2LIZ9"/>
<evidence type="ECO:0000256" key="17">
    <source>
        <dbReference type="SAM" id="Phobius"/>
    </source>
</evidence>
<keyword evidence="10" id="KW-0067">ATP-binding</keyword>
<evidence type="ECO:0000259" key="21">
    <source>
        <dbReference type="PROSITE" id="PS50948"/>
    </source>
</evidence>
<feature type="domain" description="Bulb-type lectin" evidence="20">
    <location>
        <begin position="1"/>
        <end position="112"/>
    </location>
</feature>
<proteinExistence type="predicted"/>
<organism evidence="22 23">
    <name type="scientific">Quercus lobata</name>
    <name type="common">Valley oak</name>
    <dbReference type="NCBI Taxonomy" id="97700"/>
    <lineage>
        <taxon>Eukaryota</taxon>
        <taxon>Viridiplantae</taxon>
        <taxon>Streptophyta</taxon>
        <taxon>Embryophyta</taxon>
        <taxon>Tracheophyta</taxon>
        <taxon>Spermatophyta</taxon>
        <taxon>Magnoliopsida</taxon>
        <taxon>eudicotyledons</taxon>
        <taxon>Gunneridae</taxon>
        <taxon>Pentapetalae</taxon>
        <taxon>rosids</taxon>
        <taxon>fabids</taxon>
        <taxon>Fagales</taxon>
        <taxon>Fagaceae</taxon>
        <taxon>Quercus</taxon>
    </lineage>
</organism>
<protein>
    <recommendedName>
        <fullName evidence="2">non-specific serine/threonine protein kinase</fullName>
        <ecNumber evidence="2">2.7.11.1</ecNumber>
    </recommendedName>
</protein>
<dbReference type="Pfam" id="PF20168">
    <property type="entry name" value="PDS5"/>
    <property type="match status" value="1"/>
</dbReference>
<dbReference type="GO" id="GO:0005524">
    <property type="term" value="F:ATP binding"/>
    <property type="evidence" value="ECO:0007669"/>
    <property type="project" value="UniProtKB-KW"/>
</dbReference>
<keyword evidence="5" id="KW-0808">Transferase</keyword>
<sequence>MQSFSCIFFLSLVIELSSGADIIASMNLYLGVWYKKLPGTIVWVANRENPLTDSYGALTLAENGNLIITDQNNHTVWSSNSSGAEMPIAQLLETGNFVVREKANTNTENYFWQSFDFPSDTLLSGMKMGWNFKTGLNRVLTSWKNATDPSRGEFTYTFDDLGLPQLVFRKGSEKKFRTVTLTESGSVQRLLLNEGSGEWGVMYSMPNDLCDVYAQCGANGICKISKRPICECLKGFVPKHQKEWEVLNWTDGCVRRIPLTCEKAEGFLKVEGVKLPDLVQFRLNESMSLKECEAECLKNCSCMAYANSDIRNGGTGCLMWFDDLIDIREFIDEKGEQDVYLREAASELEKLGDSSPKKMRLLIISITCGMLVLGLACCFTVWKNRTKKRGKLTNEVVEMPLFDFVMREMKENYYLILFIFASQFTTQLPGKPATSVLRCHKPTKLMRAVIETLLDPTAMPSSTRSNKKMTSFDKKLEKQLKDREFEKQIKEVGNRLLNPPSSIDDLLTLLDKVENLLAYVEQEPSKSMRDALLPSVKALITDKLLRHVEMDVKVSVVSCIIEITRITAPNAPYKDEQMKEIFQFIVAAFENMPHVSTHSYKKVVSILDTIAKVKLCFVMLDFECDALVVEMFQSFLKIIRSNYPPFVLSAMETIMNLVIDESEDISLDLLSSLFAIVRKANQNVSPISWTLGEQIITRINAQLERIMAPSQKLPSELEGAHDVKVEVVECASDQPSTVLEDLHLGEVKEVGTKVLPMAHKVQEEIILIPQIDFVIPNEFDAVEFKVFLFHMLPKGELLLGQEIAVKRLSNSSSQGLEEFKNEVIMKSKLQHRNLVRILGCCIEREERMLIYESKWKSITGLAEALSNCCGNCKGLLYLHQDSRLRIVHRDLKTSNILLDGELNPKISDFGIARIFGGDQVEAKTKRVIGTYGYMSPEYAIDGKFSVKSDVFSLGALMLEILSGQKNRGFSHPDHHHNLLGHAWLLWNENKALELLDPCLKESYVKPQFLRCIQVGLLCVQKLPQDRPAMSSVVFMLGNEGVPIPQPKQPGFFIERNSNDAGVSKIVVGSHTESAVTITIMEANITEASTFAIGKT</sequence>
<keyword evidence="12 17" id="KW-0472">Membrane</keyword>
<evidence type="ECO:0000259" key="19">
    <source>
        <dbReference type="PROSITE" id="PS50011"/>
    </source>
</evidence>
<dbReference type="Gene3D" id="1.10.510.10">
    <property type="entry name" value="Transferase(Phosphotransferase) domain 1"/>
    <property type="match status" value="1"/>
</dbReference>
<evidence type="ECO:0000313" key="23">
    <source>
        <dbReference type="Proteomes" id="UP000594261"/>
    </source>
</evidence>
<keyword evidence="13" id="KW-1015">Disulfide bond</keyword>
<reference evidence="22" key="2">
    <citation type="submission" date="2021-01" db="UniProtKB">
        <authorList>
            <consortium name="EnsemblPlants"/>
        </authorList>
    </citation>
    <scope>IDENTIFICATION</scope>
</reference>
<evidence type="ECO:0000256" key="18">
    <source>
        <dbReference type="SAM" id="SignalP"/>
    </source>
</evidence>
<dbReference type="PANTHER" id="PTHR27002">
    <property type="entry name" value="RECEPTOR-LIKE SERINE/THREONINE-PROTEIN KINASE SD1-8"/>
    <property type="match status" value="1"/>
</dbReference>
<dbReference type="SUPFAM" id="SSF51110">
    <property type="entry name" value="alpha-D-mannose-specific plant lectins"/>
    <property type="match status" value="1"/>
</dbReference>
<keyword evidence="11 17" id="KW-1133">Transmembrane helix</keyword>
<dbReference type="Proteomes" id="UP000594261">
    <property type="component" value="Chromosome 4"/>
</dbReference>
<keyword evidence="3" id="KW-1003">Cell membrane</keyword>
<dbReference type="Pfam" id="PF00954">
    <property type="entry name" value="S_locus_glycop"/>
    <property type="match status" value="1"/>
</dbReference>
<dbReference type="InterPro" id="IPR003609">
    <property type="entry name" value="Pan_app"/>
</dbReference>
<feature type="signal peptide" evidence="18">
    <location>
        <begin position="1"/>
        <end position="19"/>
    </location>
</feature>
<evidence type="ECO:0000256" key="16">
    <source>
        <dbReference type="ARBA" id="ARBA00048679"/>
    </source>
</evidence>
<evidence type="ECO:0000256" key="13">
    <source>
        <dbReference type="ARBA" id="ARBA00023157"/>
    </source>
</evidence>